<accession>A0AAV4R8N3</accession>
<name>A0AAV4R8N3_CAEEX</name>
<protein>
    <submittedName>
        <fullName evidence="1">Uncharacterized protein</fullName>
    </submittedName>
</protein>
<sequence length="105" mass="12063">MSFQRDGAYYVLTLEIMSSKIPLVRRRNNLHLIIQVSLRHGCGKSRAGMLSTVSLRHGCGKSRAGHAFPQSHRDVDVVKEEQDMIFHSECLCFRFVNWENLQITC</sequence>
<gene>
    <name evidence="1" type="ORF">CEXT_781811</name>
</gene>
<reference evidence="1 2" key="1">
    <citation type="submission" date="2021-06" db="EMBL/GenBank/DDBJ databases">
        <title>Caerostris extrusa draft genome.</title>
        <authorList>
            <person name="Kono N."/>
            <person name="Arakawa K."/>
        </authorList>
    </citation>
    <scope>NUCLEOTIDE SEQUENCE [LARGE SCALE GENOMIC DNA]</scope>
</reference>
<keyword evidence="2" id="KW-1185">Reference proteome</keyword>
<comment type="caution">
    <text evidence="1">The sequence shown here is derived from an EMBL/GenBank/DDBJ whole genome shotgun (WGS) entry which is preliminary data.</text>
</comment>
<dbReference type="EMBL" id="BPLR01007380">
    <property type="protein sequence ID" value="GIY16458.1"/>
    <property type="molecule type" value="Genomic_DNA"/>
</dbReference>
<proteinExistence type="predicted"/>
<dbReference type="AlphaFoldDB" id="A0AAV4R8N3"/>
<evidence type="ECO:0000313" key="1">
    <source>
        <dbReference type="EMBL" id="GIY16458.1"/>
    </source>
</evidence>
<dbReference type="Proteomes" id="UP001054945">
    <property type="component" value="Unassembled WGS sequence"/>
</dbReference>
<organism evidence="1 2">
    <name type="scientific">Caerostris extrusa</name>
    <name type="common">Bark spider</name>
    <name type="synonym">Caerostris bankana</name>
    <dbReference type="NCBI Taxonomy" id="172846"/>
    <lineage>
        <taxon>Eukaryota</taxon>
        <taxon>Metazoa</taxon>
        <taxon>Ecdysozoa</taxon>
        <taxon>Arthropoda</taxon>
        <taxon>Chelicerata</taxon>
        <taxon>Arachnida</taxon>
        <taxon>Araneae</taxon>
        <taxon>Araneomorphae</taxon>
        <taxon>Entelegynae</taxon>
        <taxon>Araneoidea</taxon>
        <taxon>Araneidae</taxon>
        <taxon>Caerostris</taxon>
    </lineage>
</organism>
<evidence type="ECO:0000313" key="2">
    <source>
        <dbReference type="Proteomes" id="UP001054945"/>
    </source>
</evidence>